<dbReference type="EMBL" id="FNBS01000006">
    <property type="protein sequence ID" value="SDF21387.1"/>
    <property type="molecule type" value="Genomic_DNA"/>
</dbReference>
<feature type="domain" description="Carbohydrate kinase FGGY N-terminal" evidence="1">
    <location>
        <begin position="4"/>
        <end position="48"/>
    </location>
</feature>
<keyword evidence="2" id="KW-0808">Transferase</keyword>
<dbReference type="Proteomes" id="UP000183404">
    <property type="component" value="Unassembled WGS sequence"/>
</dbReference>
<dbReference type="GO" id="GO:0016301">
    <property type="term" value="F:kinase activity"/>
    <property type="evidence" value="ECO:0007669"/>
    <property type="project" value="UniProtKB-KW"/>
</dbReference>
<keyword evidence="2" id="KW-0418">Kinase</keyword>
<reference evidence="2 3" key="1">
    <citation type="submission" date="2016-10" db="EMBL/GenBank/DDBJ databases">
        <authorList>
            <person name="de Groot N.N."/>
        </authorList>
    </citation>
    <scope>NUCLEOTIDE SEQUENCE [LARGE SCALE GENOMIC DNA]</scope>
    <source>
        <strain evidence="2 3">DSM 569</strain>
    </source>
</reference>
<evidence type="ECO:0000313" key="3">
    <source>
        <dbReference type="Proteomes" id="UP000183404"/>
    </source>
</evidence>
<name>A0A1G7J8T6_THETY</name>
<accession>A0A1G7J8T6</accession>
<dbReference type="InterPro" id="IPR043129">
    <property type="entry name" value="ATPase_NBD"/>
</dbReference>
<dbReference type="SUPFAM" id="SSF53067">
    <property type="entry name" value="Actin-like ATPase domain"/>
    <property type="match status" value="1"/>
</dbReference>
<dbReference type="Gene3D" id="3.30.420.40">
    <property type="match status" value="1"/>
</dbReference>
<dbReference type="InterPro" id="IPR018484">
    <property type="entry name" value="FGGY_N"/>
</dbReference>
<protein>
    <submittedName>
        <fullName evidence="2">FGGY family of carbohydrate kinases, N-terminal domain</fullName>
    </submittedName>
</protein>
<dbReference type="GO" id="GO:0005975">
    <property type="term" value="P:carbohydrate metabolic process"/>
    <property type="evidence" value="ECO:0007669"/>
    <property type="project" value="InterPro"/>
</dbReference>
<organism evidence="2 3">
    <name type="scientific">Thermoanaerobacter thermohydrosulfuricus</name>
    <name type="common">Clostridium thermohydrosulfuricum</name>
    <dbReference type="NCBI Taxonomy" id="1516"/>
    <lineage>
        <taxon>Bacteria</taxon>
        <taxon>Bacillati</taxon>
        <taxon>Bacillota</taxon>
        <taxon>Clostridia</taxon>
        <taxon>Thermoanaerobacterales</taxon>
        <taxon>Thermoanaerobacteraceae</taxon>
        <taxon>Thermoanaerobacter</taxon>
    </lineage>
</organism>
<dbReference type="RefSeq" id="WP_004404789.1">
    <property type="nucleotide sequence ID" value="NZ_FNBS01000006.1"/>
</dbReference>
<sequence length="48" mass="5323">MENLILSVDIGTTNLKAGVVDEKGNILSLYRKETPIERDNEGKAEHNP</sequence>
<evidence type="ECO:0000259" key="1">
    <source>
        <dbReference type="Pfam" id="PF00370"/>
    </source>
</evidence>
<proteinExistence type="predicted"/>
<evidence type="ECO:0000313" key="2">
    <source>
        <dbReference type="EMBL" id="SDF21387.1"/>
    </source>
</evidence>
<gene>
    <name evidence="2" type="ORF">SAMN04244560_00416</name>
</gene>
<dbReference type="AlphaFoldDB" id="A0A1G7J8T6"/>
<dbReference type="Pfam" id="PF00370">
    <property type="entry name" value="FGGY_N"/>
    <property type="match status" value="1"/>
</dbReference>